<dbReference type="GO" id="GO:0018812">
    <property type="term" value="F:3-hydroxyacyl-CoA dehydratase activity"/>
    <property type="evidence" value="ECO:0007669"/>
    <property type="project" value="RHEA"/>
</dbReference>
<keyword evidence="4" id="KW-0443">Lipid metabolism</keyword>
<dbReference type="KEGG" id="cei:CEPID_03730"/>
<dbReference type="STRING" id="1050174.CEPID_03730"/>
<gene>
    <name evidence="9" type="ORF">CEPID_03730</name>
</gene>
<dbReference type="EC" id="4.2.1.17" evidence="9"/>
<dbReference type="InterPro" id="IPR029045">
    <property type="entry name" value="ClpP/crotonase-like_dom_sf"/>
</dbReference>
<organism evidence="9 10">
    <name type="scientific">Corynebacterium epidermidicanis</name>
    <dbReference type="NCBI Taxonomy" id="1050174"/>
    <lineage>
        <taxon>Bacteria</taxon>
        <taxon>Bacillati</taxon>
        <taxon>Actinomycetota</taxon>
        <taxon>Actinomycetes</taxon>
        <taxon>Mycobacteriales</taxon>
        <taxon>Corynebacteriaceae</taxon>
        <taxon>Corynebacterium</taxon>
    </lineage>
</organism>
<dbReference type="RefSeq" id="WP_047239792.1">
    <property type="nucleotide sequence ID" value="NZ_CP011541.1"/>
</dbReference>
<dbReference type="PANTHER" id="PTHR11941">
    <property type="entry name" value="ENOYL-COA HYDRATASE-RELATED"/>
    <property type="match status" value="1"/>
</dbReference>
<dbReference type="PANTHER" id="PTHR11941:SF169">
    <property type="entry name" value="(7AS)-7A-METHYL-1,5-DIOXO-2,3,5,6,7,7A-HEXAHYDRO-1H-INDENE-CARBOXYL-COA HYDROLASE"/>
    <property type="match status" value="1"/>
</dbReference>
<comment type="catalytic activity">
    <reaction evidence="6">
        <text>a (3S)-3-hydroxyacyl-CoA = a (2E)-enoyl-CoA + H2O</text>
        <dbReference type="Rhea" id="RHEA:16105"/>
        <dbReference type="ChEBI" id="CHEBI:15377"/>
        <dbReference type="ChEBI" id="CHEBI:57318"/>
        <dbReference type="ChEBI" id="CHEBI:58856"/>
        <dbReference type="EC" id="4.2.1.17"/>
    </reaction>
</comment>
<dbReference type="InterPro" id="IPR001753">
    <property type="entry name" value="Enoyl-CoA_hydra/iso"/>
</dbReference>
<evidence type="ECO:0000256" key="4">
    <source>
        <dbReference type="ARBA" id="ARBA00023098"/>
    </source>
</evidence>
<keyword evidence="3" id="KW-0276">Fatty acid metabolism</keyword>
<dbReference type="Gene3D" id="3.90.226.10">
    <property type="entry name" value="2-enoyl-CoA Hydratase, Chain A, domain 1"/>
    <property type="match status" value="1"/>
</dbReference>
<evidence type="ECO:0000256" key="3">
    <source>
        <dbReference type="ARBA" id="ARBA00022832"/>
    </source>
</evidence>
<name>A0A0G3GPZ9_9CORY</name>
<dbReference type="SUPFAM" id="SSF52096">
    <property type="entry name" value="ClpP/crotonase"/>
    <property type="match status" value="1"/>
</dbReference>
<evidence type="ECO:0000313" key="10">
    <source>
        <dbReference type="Proteomes" id="UP000035368"/>
    </source>
</evidence>
<reference evidence="9 10" key="1">
    <citation type="submission" date="2015-05" db="EMBL/GenBank/DDBJ databases">
        <title>Complete genome sequence of Corynebacterium epidermidicanis DSM 45586, isolated from the skin of a dog suffering from pruritus.</title>
        <authorList>
            <person name="Ruckert C."/>
            <person name="Albersmeier A."/>
            <person name="Winkler A."/>
            <person name="Tauch A."/>
        </authorList>
    </citation>
    <scope>NUCLEOTIDE SEQUENCE [LARGE SCALE GENOMIC DNA]</scope>
    <source>
        <strain evidence="9 10">DSM 45586</strain>
    </source>
</reference>
<accession>A0A0G3GPZ9</accession>
<evidence type="ECO:0000256" key="6">
    <source>
        <dbReference type="ARBA" id="ARBA00023709"/>
    </source>
</evidence>
<keyword evidence="10" id="KW-1185">Reference proteome</keyword>
<evidence type="ECO:0000256" key="2">
    <source>
        <dbReference type="ARBA" id="ARBA00005254"/>
    </source>
</evidence>
<evidence type="ECO:0000256" key="8">
    <source>
        <dbReference type="RuleBase" id="RU003707"/>
    </source>
</evidence>
<dbReference type="PROSITE" id="PS00166">
    <property type="entry name" value="ENOYL_COA_HYDRATASE"/>
    <property type="match status" value="1"/>
</dbReference>
<evidence type="ECO:0000256" key="1">
    <source>
        <dbReference type="ARBA" id="ARBA00002994"/>
    </source>
</evidence>
<dbReference type="NCBIfam" id="NF005891">
    <property type="entry name" value="PRK07854.1"/>
    <property type="match status" value="1"/>
</dbReference>
<comment type="similarity">
    <text evidence="2 8">Belongs to the enoyl-CoA hydratase/isomerase family.</text>
</comment>
<dbReference type="EMBL" id="CP011541">
    <property type="protein sequence ID" value="AKK02620.1"/>
    <property type="molecule type" value="Genomic_DNA"/>
</dbReference>
<dbReference type="PATRIC" id="fig|1050174.4.peg.757"/>
<protein>
    <submittedName>
        <fullName evidence="9">Enoyl-CoA hydratase/carnithine racemase</fullName>
        <ecNumber evidence="9">4.2.1.17</ecNumber>
    </submittedName>
</protein>
<proteinExistence type="inferred from homology"/>
<evidence type="ECO:0000256" key="5">
    <source>
        <dbReference type="ARBA" id="ARBA00023239"/>
    </source>
</evidence>
<comment type="catalytic activity">
    <reaction evidence="7">
        <text>a 4-saturated-(3S)-3-hydroxyacyl-CoA = a (3E)-enoyl-CoA + H2O</text>
        <dbReference type="Rhea" id="RHEA:20724"/>
        <dbReference type="ChEBI" id="CHEBI:15377"/>
        <dbReference type="ChEBI" id="CHEBI:58521"/>
        <dbReference type="ChEBI" id="CHEBI:137480"/>
        <dbReference type="EC" id="4.2.1.17"/>
    </reaction>
</comment>
<evidence type="ECO:0000256" key="7">
    <source>
        <dbReference type="ARBA" id="ARBA00023717"/>
    </source>
</evidence>
<dbReference type="Pfam" id="PF00378">
    <property type="entry name" value="ECH_1"/>
    <property type="match status" value="1"/>
</dbReference>
<evidence type="ECO:0000313" key="9">
    <source>
        <dbReference type="EMBL" id="AKK02620.1"/>
    </source>
</evidence>
<keyword evidence="5 9" id="KW-0456">Lyase</keyword>
<dbReference type="CDD" id="cd06558">
    <property type="entry name" value="crotonase-like"/>
    <property type="match status" value="1"/>
</dbReference>
<dbReference type="OrthoDB" id="3569436at2"/>
<dbReference type="GO" id="GO:0006635">
    <property type="term" value="P:fatty acid beta-oxidation"/>
    <property type="evidence" value="ECO:0007669"/>
    <property type="project" value="TreeGrafter"/>
</dbReference>
<dbReference type="InterPro" id="IPR018376">
    <property type="entry name" value="Enoyl-CoA_hyd/isom_CS"/>
</dbReference>
<comment type="function">
    <text evidence="1">Could possibly oxidize fatty acids using specific components.</text>
</comment>
<dbReference type="AlphaFoldDB" id="A0A0G3GPZ9"/>
<dbReference type="Proteomes" id="UP000035368">
    <property type="component" value="Chromosome"/>
</dbReference>
<sequence length="246" mass="26425">MVLRYEQQDHLAILTLNRPEKRNALNLELTTALADELRTLSSRGPDHTRAVLIRGEGAAFCAGADFSGVYNEEFLGSLQRMLTAILEAPVPVIADIQGPAVGAGVQVALACDLRVVGDNAWFLVPPAKLGFALDNWTIRRAASMLGGSVARGVLLGVQKVSADLAGQLGFANERGDADAALQYAQTIASYAPLSVQQLKRVLNDEGFGFALSATQQQMYEAAWSSQDAQEAIKARAEKRAPEFRGR</sequence>